<organism evidence="1 2">
    <name type="scientific">Thermococcus thioreducens</name>
    <dbReference type="NCBI Taxonomy" id="277988"/>
    <lineage>
        <taxon>Archaea</taxon>
        <taxon>Methanobacteriati</taxon>
        <taxon>Methanobacteriota</taxon>
        <taxon>Thermococci</taxon>
        <taxon>Thermococcales</taxon>
        <taxon>Thermococcaceae</taxon>
        <taxon>Thermococcus</taxon>
    </lineage>
</organism>
<dbReference type="AlphaFoldDB" id="A0A1I0NRQ1"/>
<protein>
    <submittedName>
        <fullName evidence="1">Predicted phosphohydrolase or phosphomutase, AlkP superfamily</fullName>
    </submittedName>
</protein>
<name>A0A1I0NRQ1_9EURY</name>
<dbReference type="EMBL" id="FOIW01000002">
    <property type="protein sequence ID" value="SEW04152.1"/>
    <property type="molecule type" value="Genomic_DNA"/>
</dbReference>
<dbReference type="PANTHER" id="PTHR10151:SF120">
    <property type="entry name" value="BIS(5'-ADENOSYL)-TRIPHOSPHATASE"/>
    <property type="match status" value="1"/>
</dbReference>
<evidence type="ECO:0000313" key="2">
    <source>
        <dbReference type="Proteomes" id="UP000182125"/>
    </source>
</evidence>
<dbReference type="RefSeq" id="WP_074631331.1">
    <property type="nucleotide sequence ID" value="NZ_FOIW01000002.1"/>
</dbReference>
<dbReference type="InterPro" id="IPR017850">
    <property type="entry name" value="Alkaline_phosphatase_core_sf"/>
</dbReference>
<dbReference type="Pfam" id="PF01663">
    <property type="entry name" value="Phosphodiest"/>
    <property type="match status" value="1"/>
</dbReference>
<dbReference type="OrthoDB" id="198670at2157"/>
<dbReference type="Proteomes" id="UP000182125">
    <property type="component" value="Unassembled WGS sequence"/>
</dbReference>
<dbReference type="SUPFAM" id="SSF53649">
    <property type="entry name" value="Alkaline phosphatase-like"/>
    <property type="match status" value="2"/>
</dbReference>
<dbReference type="PANTHER" id="PTHR10151">
    <property type="entry name" value="ECTONUCLEOTIDE PYROPHOSPHATASE/PHOSPHODIESTERASE"/>
    <property type="match status" value="1"/>
</dbReference>
<dbReference type="Gene3D" id="3.40.720.10">
    <property type="entry name" value="Alkaline Phosphatase, subunit A"/>
    <property type="match status" value="2"/>
</dbReference>
<gene>
    <name evidence="1" type="ORF">SAMN05216170_1204</name>
</gene>
<dbReference type="InterPro" id="IPR002591">
    <property type="entry name" value="Phosphodiest/P_Trfase"/>
</dbReference>
<keyword evidence="1" id="KW-0378">Hydrolase</keyword>
<proteinExistence type="predicted"/>
<sequence>MRKVLVIGFDGADWKTIWNWANSGKLPNFKRLIDLGAFGPLESTIPPVTPPAWTSMVTGKNPGNHGIYSFARIIKTENGWKKLIYTSRNKKSKELWDYIDRTLVINVPFTYPPRRINGIMVTGMLTPSLDSEFTYPPEFRNELLEQIPDYIIELDWSKYVGKEKEFITHLYKMTKKRIELFWYLFDNKPWRLMFFVFIGPDRIQHILWGTREMEEYWKYLDGFLGEVLEKIDHETLLFIVSDHGFGKIEKTINLSLVLAKLGLIKERGSSISSVTKWLINFAKKTGLLIYFAKLYGLLPEFIKRKILESSRTQVELINPDVMYECEGAFAAVYLKRKDKRIISKLKQELYSLKDPYTNEKVIAKVYEKSEIYFGKCLDSAPDLIILPKEGYTLKNYGDLIDVAYFQNGDHRLYGIFFAYGSGIKRRYKIKNAKIYDIAPTILHIFGLPIPNDMDGRVLIEIFEEDSEFTRKKPKYVNSSYYEKKYEDEKLKKAIQKLKIKGKF</sequence>
<evidence type="ECO:0000313" key="1">
    <source>
        <dbReference type="EMBL" id="SEW04152.1"/>
    </source>
</evidence>
<dbReference type="GO" id="GO:0016787">
    <property type="term" value="F:hydrolase activity"/>
    <property type="evidence" value="ECO:0007669"/>
    <property type="project" value="UniProtKB-KW"/>
</dbReference>
<reference evidence="1 2" key="1">
    <citation type="submission" date="2016-10" db="EMBL/GenBank/DDBJ databases">
        <authorList>
            <person name="de Groot N.N."/>
        </authorList>
    </citation>
    <scope>NUCLEOTIDE SEQUENCE [LARGE SCALE GENOMIC DNA]</scope>
    <source>
        <strain evidence="1 2">OGL-20</strain>
    </source>
</reference>
<accession>A0A1I0NRQ1</accession>